<sequence length="148" mass="16125">MTIVEDVRDAAVQAARALAGSKYNADFSPSSLWEVERFFDVEAPGGRPRPGGPLAAHLGARIFAVGSYVGEVVRRHTDGAWIGDDTDPEAEINVMVKMANGTVIWPVQRVMKRYRNGPEDSLVAYGLALGLDVGSAPPPPRRRRWLGR</sequence>
<organism evidence="1 2">
    <name type="scientific">Paractinoplanes deccanensis</name>
    <dbReference type="NCBI Taxonomy" id="113561"/>
    <lineage>
        <taxon>Bacteria</taxon>
        <taxon>Bacillati</taxon>
        <taxon>Actinomycetota</taxon>
        <taxon>Actinomycetes</taxon>
        <taxon>Micromonosporales</taxon>
        <taxon>Micromonosporaceae</taxon>
        <taxon>Paractinoplanes</taxon>
    </lineage>
</organism>
<accession>A0ABQ3YIB0</accession>
<keyword evidence="2" id="KW-1185">Reference proteome</keyword>
<reference evidence="1 2" key="1">
    <citation type="submission" date="2021-01" db="EMBL/GenBank/DDBJ databases">
        <title>Whole genome shotgun sequence of Actinoplanes deccanensis NBRC 13994.</title>
        <authorList>
            <person name="Komaki H."/>
            <person name="Tamura T."/>
        </authorList>
    </citation>
    <scope>NUCLEOTIDE SEQUENCE [LARGE SCALE GENOMIC DNA]</scope>
    <source>
        <strain evidence="1 2">NBRC 13994</strain>
    </source>
</reference>
<dbReference type="Proteomes" id="UP000609879">
    <property type="component" value="Unassembled WGS sequence"/>
</dbReference>
<comment type="caution">
    <text evidence="1">The sequence shown here is derived from an EMBL/GenBank/DDBJ whole genome shotgun (WGS) entry which is preliminary data.</text>
</comment>
<name>A0ABQ3YIB0_9ACTN</name>
<dbReference type="RefSeq" id="WP_203776112.1">
    <property type="nucleotide sequence ID" value="NZ_BAAABO010000031.1"/>
</dbReference>
<evidence type="ECO:0000313" key="1">
    <source>
        <dbReference type="EMBL" id="GID79660.1"/>
    </source>
</evidence>
<gene>
    <name evidence="1" type="ORF">Ade02nite_83010</name>
</gene>
<dbReference type="EMBL" id="BOMI01000175">
    <property type="protein sequence ID" value="GID79660.1"/>
    <property type="molecule type" value="Genomic_DNA"/>
</dbReference>
<protein>
    <submittedName>
        <fullName evidence="1">Uncharacterized protein</fullName>
    </submittedName>
</protein>
<proteinExistence type="predicted"/>
<evidence type="ECO:0000313" key="2">
    <source>
        <dbReference type="Proteomes" id="UP000609879"/>
    </source>
</evidence>